<name>B9JQ71_RHIR8</name>
<proteinExistence type="predicted"/>
<dbReference type="EMBL" id="CP000631">
    <property type="protein sequence ID" value="ACM31290.1"/>
    <property type="molecule type" value="Genomic_DNA"/>
</dbReference>
<dbReference type="Gene3D" id="3.40.50.300">
    <property type="entry name" value="P-loop containing nucleotide triphosphate hydrolases"/>
    <property type="match status" value="1"/>
</dbReference>
<geneLocation type="plasmid" evidence="2 3">
    <name>pAtK84c</name>
</geneLocation>
<evidence type="ECO:0000313" key="3">
    <source>
        <dbReference type="Proteomes" id="UP000001600"/>
    </source>
</evidence>
<gene>
    <name evidence="2" type="ordered locus">Arad_12280</name>
</gene>
<reference evidence="2 3" key="1">
    <citation type="journal article" date="2009" name="J. Bacteriol.">
        <title>Genome sequences of three Agrobacterium biovars help elucidate the evolution of multichromosome genomes in bacteria.</title>
        <authorList>
            <person name="Slater S.C."/>
            <person name="Goldman B.S."/>
            <person name="Goodner B."/>
            <person name="Setubal J.C."/>
            <person name="Farrand S.K."/>
            <person name="Nester E.W."/>
            <person name="Burr T.J."/>
            <person name="Banta L."/>
            <person name="Dickerman A.W."/>
            <person name="Paulsen I."/>
            <person name="Otten L."/>
            <person name="Suen G."/>
            <person name="Welch R."/>
            <person name="Almeida N.F."/>
            <person name="Arnold F."/>
            <person name="Burton O.T."/>
            <person name="Du Z."/>
            <person name="Ewing A."/>
            <person name="Godsy E."/>
            <person name="Heisel S."/>
            <person name="Houmiel K.L."/>
            <person name="Jhaveri J."/>
            <person name="Lu J."/>
            <person name="Miller N.M."/>
            <person name="Norton S."/>
            <person name="Chen Q."/>
            <person name="Phoolcharoen W."/>
            <person name="Ohlin V."/>
            <person name="Ondrusek D."/>
            <person name="Pride N."/>
            <person name="Stricklin S.L."/>
            <person name="Sun J."/>
            <person name="Wheeler C."/>
            <person name="Wilson L."/>
            <person name="Zhu H."/>
            <person name="Wood D.W."/>
        </authorList>
    </citation>
    <scope>NUCLEOTIDE SEQUENCE [LARGE SCALE GENOMIC DNA]</scope>
    <source>
        <strain evidence="3">K84 / ATCC BAA-868</strain>
        <plasmid evidence="2 3">pAtK84c</plasmid>
    </source>
</reference>
<evidence type="ECO:0000313" key="2">
    <source>
        <dbReference type="EMBL" id="ACM31290.1"/>
    </source>
</evidence>
<dbReference type="KEGG" id="ara:Arad_12280"/>
<dbReference type="HOGENOM" id="CLU_2353632_0_0_5"/>
<feature type="region of interest" description="Disordered" evidence="1">
    <location>
        <begin position="74"/>
        <end position="96"/>
    </location>
</feature>
<dbReference type="SUPFAM" id="SSF52540">
    <property type="entry name" value="P-loop containing nucleoside triphosphate hydrolases"/>
    <property type="match status" value="1"/>
</dbReference>
<keyword evidence="2" id="KW-0808">Transferase</keyword>
<dbReference type="AlphaFoldDB" id="B9JQ71"/>
<dbReference type="InterPro" id="IPR027417">
    <property type="entry name" value="P-loop_NTPase"/>
</dbReference>
<accession>B9JQ71</accession>
<protein>
    <submittedName>
        <fullName evidence="2">Panthothenate kinase</fullName>
    </submittedName>
</protein>
<keyword evidence="2" id="KW-0614">Plasmid</keyword>
<dbReference type="Proteomes" id="UP000001600">
    <property type="component" value="Plasmid pAtK84c"/>
</dbReference>
<evidence type="ECO:0000256" key="1">
    <source>
        <dbReference type="SAM" id="MobiDB-lite"/>
    </source>
</evidence>
<organism evidence="2 3">
    <name type="scientific">Rhizobium rhizogenes (strain K84 / ATCC BAA-868)</name>
    <name type="common">Agrobacterium radiobacter</name>
    <dbReference type="NCBI Taxonomy" id="311403"/>
    <lineage>
        <taxon>Bacteria</taxon>
        <taxon>Pseudomonadati</taxon>
        <taxon>Pseudomonadota</taxon>
        <taxon>Alphaproteobacteria</taxon>
        <taxon>Hyphomicrobiales</taxon>
        <taxon>Rhizobiaceae</taxon>
        <taxon>Rhizobium/Agrobacterium group</taxon>
        <taxon>Rhizobium</taxon>
    </lineage>
</organism>
<sequence>MIDGIFLHRDELSNLWDFSVFLSVPFSVSYARMAVRDGSNPDPMAQENRRYYEGQKIYLRNCKPEARATVIVDNSPNEKPKLVQAPAGHVARKGPQ</sequence>
<dbReference type="GO" id="GO:0016301">
    <property type="term" value="F:kinase activity"/>
    <property type="evidence" value="ECO:0007669"/>
    <property type="project" value="UniProtKB-KW"/>
</dbReference>
<keyword evidence="2" id="KW-0418">Kinase</keyword>